<keyword evidence="2" id="KW-1185">Reference proteome</keyword>
<name>A0A4Y2GQM2_ARAVE</name>
<reference evidence="1 2" key="1">
    <citation type="journal article" date="2019" name="Sci. Rep.">
        <title>Orb-weaving spider Araneus ventricosus genome elucidates the spidroin gene catalogue.</title>
        <authorList>
            <person name="Kono N."/>
            <person name="Nakamura H."/>
            <person name="Ohtoshi R."/>
            <person name="Moran D.A.P."/>
            <person name="Shinohara A."/>
            <person name="Yoshida Y."/>
            <person name="Fujiwara M."/>
            <person name="Mori M."/>
            <person name="Tomita M."/>
            <person name="Arakawa K."/>
        </authorList>
    </citation>
    <scope>NUCLEOTIDE SEQUENCE [LARGE SCALE GENOMIC DNA]</scope>
</reference>
<dbReference type="AlphaFoldDB" id="A0A4Y2GQM2"/>
<proteinExistence type="predicted"/>
<comment type="caution">
    <text evidence="1">The sequence shown here is derived from an EMBL/GenBank/DDBJ whole genome shotgun (WGS) entry which is preliminary data.</text>
</comment>
<dbReference type="OrthoDB" id="6764275at2759"/>
<dbReference type="EMBL" id="BGPR01001476">
    <property type="protein sequence ID" value="GBM54848.1"/>
    <property type="molecule type" value="Genomic_DNA"/>
</dbReference>
<organism evidence="1 2">
    <name type="scientific">Araneus ventricosus</name>
    <name type="common">Orbweaver spider</name>
    <name type="synonym">Epeira ventricosa</name>
    <dbReference type="NCBI Taxonomy" id="182803"/>
    <lineage>
        <taxon>Eukaryota</taxon>
        <taxon>Metazoa</taxon>
        <taxon>Ecdysozoa</taxon>
        <taxon>Arthropoda</taxon>
        <taxon>Chelicerata</taxon>
        <taxon>Arachnida</taxon>
        <taxon>Araneae</taxon>
        <taxon>Araneomorphae</taxon>
        <taxon>Entelegynae</taxon>
        <taxon>Araneoidea</taxon>
        <taxon>Araneidae</taxon>
        <taxon>Araneus</taxon>
    </lineage>
</organism>
<dbReference type="Proteomes" id="UP000499080">
    <property type="component" value="Unassembled WGS sequence"/>
</dbReference>
<accession>A0A4Y2GQM2</accession>
<gene>
    <name evidence="1" type="ORF">AVEN_3834_1</name>
</gene>
<evidence type="ECO:0000313" key="1">
    <source>
        <dbReference type="EMBL" id="GBM54848.1"/>
    </source>
</evidence>
<protein>
    <submittedName>
        <fullName evidence="1">Uncharacterized protein</fullName>
    </submittedName>
</protein>
<sequence length="97" mass="11186">MGRNAYLVDMQRCHGGPVRLFAGLPDLSYLGFYCWCHKKANLYETPVDSNKDLVSSISVPTEDVRDTIEIFHNHRDSIKRRFHANVRTSVQTSEHHV</sequence>
<evidence type="ECO:0000313" key="2">
    <source>
        <dbReference type="Proteomes" id="UP000499080"/>
    </source>
</evidence>